<sequence>MRSNLLILTLAQLLLILVFSVIGIALHYVPVLENFLYSYMIFRILPIILIVAVYIGAGKLMTVKSYAEMLNLLLIPLVFWGVFMTVAFFGGGSEAFLRGPFRSMWRFPMDVTMLPQVISMGLLRLPYEPKTHLVFAFIPQALSGIVAWYGMRRYRKLATLRRRRAEREERR</sequence>
<dbReference type="RefSeq" id="WP_180500345.1">
    <property type="nucleotide sequence ID" value="NZ_CAIJCS010000020.1"/>
</dbReference>
<comment type="caution">
    <text evidence="2">The sequence shown here is derived from an EMBL/GenBank/DDBJ whole genome shotgun (WGS) entry which is preliminary data.</text>
</comment>
<protein>
    <submittedName>
        <fullName evidence="2">Uncharacterized protein</fullName>
    </submittedName>
</protein>
<dbReference type="Proteomes" id="UP000586454">
    <property type="component" value="Unassembled WGS sequence"/>
</dbReference>
<evidence type="ECO:0000256" key="1">
    <source>
        <dbReference type="SAM" id="Phobius"/>
    </source>
</evidence>
<organism evidence="2 3">
    <name type="scientific">Aedoeadaptatus nemausensis</name>
    <dbReference type="NCBI Taxonomy" id="2582829"/>
    <lineage>
        <taxon>Bacteria</taxon>
        <taxon>Bacillati</taxon>
        <taxon>Bacillota</taxon>
        <taxon>Tissierellia</taxon>
        <taxon>Tissierellales</taxon>
        <taxon>Peptoniphilaceae</taxon>
        <taxon>Aedoeadaptatus</taxon>
    </lineage>
</organism>
<dbReference type="AlphaFoldDB" id="A0A6V6Y5K2"/>
<keyword evidence="1" id="KW-0472">Membrane</keyword>
<keyword evidence="1" id="KW-0812">Transmembrane</keyword>
<keyword evidence="1" id="KW-1133">Transmembrane helix</keyword>
<proteinExistence type="predicted"/>
<dbReference type="EMBL" id="CAIJCS010000020">
    <property type="protein sequence ID" value="CAC9933436.1"/>
    <property type="molecule type" value="Genomic_DNA"/>
</dbReference>
<evidence type="ECO:0000313" key="3">
    <source>
        <dbReference type="Proteomes" id="UP000586454"/>
    </source>
</evidence>
<feature type="transmembrane region" description="Helical" evidence="1">
    <location>
        <begin position="69"/>
        <end position="90"/>
    </location>
</feature>
<evidence type="ECO:0000313" key="2">
    <source>
        <dbReference type="EMBL" id="CAC9933436.1"/>
    </source>
</evidence>
<name>A0A6V6Y5K2_9FIRM</name>
<accession>A0A6V6Y5K2</accession>
<feature type="transmembrane region" description="Helical" evidence="1">
    <location>
        <begin position="36"/>
        <end position="57"/>
    </location>
</feature>
<keyword evidence="3" id="KW-1185">Reference proteome</keyword>
<feature type="transmembrane region" description="Helical" evidence="1">
    <location>
        <begin position="132"/>
        <end position="151"/>
    </location>
</feature>
<gene>
    <name evidence="2" type="ORF">PEPNEM18_01263</name>
</gene>
<reference evidence="2 3" key="1">
    <citation type="submission" date="2020-06" db="EMBL/GenBank/DDBJ databases">
        <authorList>
            <person name="Criscuolo A."/>
        </authorList>
    </citation>
    <scope>NUCLEOTIDE SEQUENCE [LARGE SCALE GENOMIC DNA]</scope>
    <source>
        <strain evidence="2">1804121828</strain>
    </source>
</reference>